<evidence type="ECO:0000259" key="7">
    <source>
        <dbReference type="Pfam" id="PF01029"/>
    </source>
</evidence>
<proteinExistence type="inferred from homology"/>
<evidence type="ECO:0000256" key="6">
    <source>
        <dbReference type="HAMAP-Rule" id="MF_00073"/>
    </source>
</evidence>
<dbReference type="Gene3D" id="1.10.940.10">
    <property type="entry name" value="NusB-like"/>
    <property type="match status" value="1"/>
</dbReference>
<evidence type="ECO:0000313" key="8">
    <source>
        <dbReference type="EMBL" id="PIT95658.1"/>
    </source>
</evidence>
<comment type="caution">
    <text evidence="8">The sequence shown here is derived from an EMBL/GenBank/DDBJ whole genome shotgun (WGS) entry which is preliminary data.</text>
</comment>
<sequence length="165" mass="18228">MANRHLSRTIALQTLFAWDFNEQAETDLDTLITEGFEQFAPGFDDHGFVKELVAGVITNLDNIDNYIIKYATEWPLEQINTVDRNILRIGVYEMIYDTKMPAKVAINEAIEIAKAFGGDSSGKFVNGVLGAIFKNLPAKQIDLDNEKKAAEAAVGQAVDNKTSNS</sequence>
<evidence type="ECO:0000256" key="3">
    <source>
        <dbReference type="ARBA" id="ARBA00022884"/>
    </source>
</evidence>
<evidence type="ECO:0000256" key="5">
    <source>
        <dbReference type="ARBA" id="ARBA00023163"/>
    </source>
</evidence>
<dbReference type="NCBIfam" id="TIGR01951">
    <property type="entry name" value="nusB"/>
    <property type="match status" value="1"/>
</dbReference>
<dbReference type="InterPro" id="IPR035926">
    <property type="entry name" value="NusB-like_sf"/>
</dbReference>
<dbReference type="GO" id="GO:0031564">
    <property type="term" value="P:transcription antitermination"/>
    <property type="evidence" value="ECO:0007669"/>
    <property type="project" value="UniProtKB-KW"/>
</dbReference>
<dbReference type="HAMAP" id="MF_00073">
    <property type="entry name" value="NusB"/>
    <property type="match status" value="1"/>
</dbReference>
<keyword evidence="4 6" id="KW-0805">Transcription regulation</keyword>
<dbReference type="SUPFAM" id="SSF48013">
    <property type="entry name" value="NusB-like"/>
    <property type="match status" value="1"/>
</dbReference>
<dbReference type="GO" id="GO:0005829">
    <property type="term" value="C:cytosol"/>
    <property type="evidence" value="ECO:0007669"/>
    <property type="project" value="TreeGrafter"/>
</dbReference>
<keyword evidence="2 6" id="KW-0889">Transcription antitermination</keyword>
<gene>
    <name evidence="6 8" type="primary">nusB</name>
    <name evidence="8" type="ORF">COT94_04565</name>
</gene>
<comment type="similarity">
    <text evidence="1 6">Belongs to the NusB family.</text>
</comment>
<name>A0A2M6WS83_9BACT</name>
<organism evidence="8 9">
    <name type="scientific">Candidatus Falkowbacteria bacterium CG10_big_fil_rev_8_21_14_0_10_37_14</name>
    <dbReference type="NCBI Taxonomy" id="1974561"/>
    <lineage>
        <taxon>Bacteria</taxon>
        <taxon>Candidatus Falkowiibacteriota</taxon>
    </lineage>
</organism>
<comment type="function">
    <text evidence="6">Involved in transcription antitermination. Required for transcription of ribosomal RNA (rRNA) genes. Binds specifically to the boxA antiterminator sequence of the ribosomal RNA (rrn) operons.</text>
</comment>
<accession>A0A2M6WS83</accession>
<dbReference type="GO" id="GO:0003723">
    <property type="term" value="F:RNA binding"/>
    <property type="evidence" value="ECO:0007669"/>
    <property type="project" value="UniProtKB-UniRule"/>
</dbReference>
<dbReference type="Pfam" id="PF01029">
    <property type="entry name" value="NusB"/>
    <property type="match status" value="1"/>
</dbReference>
<dbReference type="PANTHER" id="PTHR11078">
    <property type="entry name" value="N UTILIZATION SUBSTANCE PROTEIN B-RELATED"/>
    <property type="match status" value="1"/>
</dbReference>
<keyword evidence="5 6" id="KW-0804">Transcription</keyword>
<protein>
    <recommendedName>
        <fullName evidence="6">Transcription antitermination protein NusB</fullName>
    </recommendedName>
    <alternativeName>
        <fullName evidence="6">Antitermination factor NusB</fullName>
    </alternativeName>
</protein>
<feature type="domain" description="NusB/RsmB/TIM44" evidence="7">
    <location>
        <begin position="7"/>
        <end position="132"/>
    </location>
</feature>
<evidence type="ECO:0000256" key="2">
    <source>
        <dbReference type="ARBA" id="ARBA00022814"/>
    </source>
</evidence>
<dbReference type="InterPro" id="IPR011605">
    <property type="entry name" value="NusB_fam"/>
</dbReference>
<evidence type="ECO:0000256" key="4">
    <source>
        <dbReference type="ARBA" id="ARBA00023015"/>
    </source>
</evidence>
<dbReference type="GO" id="GO:0006353">
    <property type="term" value="P:DNA-templated transcription termination"/>
    <property type="evidence" value="ECO:0007669"/>
    <property type="project" value="UniProtKB-UniRule"/>
</dbReference>
<dbReference type="InterPro" id="IPR006027">
    <property type="entry name" value="NusB_RsmB_TIM44"/>
</dbReference>
<dbReference type="PANTHER" id="PTHR11078:SF3">
    <property type="entry name" value="ANTITERMINATION NUSB DOMAIN-CONTAINING PROTEIN"/>
    <property type="match status" value="1"/>
</dbReference>
<dbReference type="AlphaFoldDB" id="A0A2M6WS83"/>
<evidence type="ECO:0000313" key="9">
    <source>
        <dbReference type="Proteomes" id="UP000228533"/>
    </source>
</evidence>
<evidence type="ECO:0000256" key="1">
    <source>
        <dbReference type="ARBA" id="ARBA00005952"/>
    </source>
</evidence>
<dbReference type="EMBL" id="PFAM01000026">
    <property type="protein sequence ID" value="PIT95658.1"/>
    <property type="molecule type" value="Genomic_DNA"/>
</dbReference>
<dbReference type="Proteomes" id="UP000228533">
    <property type="component" value="Unassembled WGS sequence"/>
</dbReference>
<reference evidence="9" key="1">
    <citation type="submission" date="2017-09" db="EMBL/GenBank/DDBJ databases">
        <title>Depth-based differentiation of microbial function through sediment-hosted aquifers and enrichment of novel symbionts in the deep terrestrial subsurface.</title>
        <authorList>
            <person name="Probst A.J."/>
            <person name="Ladd B."/>
            <person name="Jarett J.K."/>
            <person name="Geller-Mcgrath D.E."/>
            <person name="Sieber C.M.K."/>
            <person name="Emerson J.B."/>
            <person name="Anantharaman K."/>
            <person name="Thomas B.C."/>
            <person name="Malmstrom R."/>
            <person name="Stieglmeier M."/>
            <person name="Klingl A."/>
            <person name="Woyke T."/>
            <person name="Ryan C.M."/>
            <person name="Banfield J.F."/>
        </authorList>
    </citation>
    <scope>NUCLEOTIDE SEQUENCE [LARGE SCALE GENOMIC DNA]</scope>
</reference>
<keyword evidence="3 6" id="KW-0694">RNA-binding</keyword>